<feature type="chain" id="PRO_5044692800" evidence="2">
    <location>
        <begin position="19"/>
        <end position="189"/>
    </location>
</feature>
<evidence type="ECO:0000259" key="3">
    <source>
        <dbReference type="PROSITE" id="PS51144"/>
    </source>
</evidence>
<reference evidence="5 6" key="1">
    <citation type="submission" date="2025-04" db="UniProtKB">
        <authorList>
            <consortium name="RefSeq"/>
        </authorList>
    </citation>
    <scope>IDENTIFICATION</scope>
</reference>
<comment type="similarity">
    <text evidence="1">Belongs to the alpha-carbonic anhydrase family.</text>
</comment>
<accession>A0A8M1KK27</accession>
<dbReference type="GeneID" id="105896217"/>
<dbReference type="SMART" id="SM01057">
    <property type="entry name" value="Carb_anhydrase"/>
    <property type="match status" value="1"/>
</dbReference>
<dbReference type="RefSeq" id="XP_042564416.1">
    <property type="nucleotide sequence ID" value="XM_042708482.1"/>
</dbReference>
<dbReference type="InterPro" id="IPR023561">
    <property type="entry name" value="Carbonic_anhydrase_a-class"/>
</dbReference>
<dbReference type="Pfam" id="PF00194">
    <property type="entry name" value="Carb_anhydrase"/>
    <property type="match status" value="1"/>
</dbReference>
<protein>
    <submittedName>
        <fullName evidence="5 6">Carbonic anhydrase 15-like</fullName>
    </submittedName>
</protein>
<name>A0A8M1KK27_CLUHA</name>
<evidence type="ECO:0000256" key="1">
    <source>
        <dbReference type="ARBA" id="ARBA00010718"/>
    </source>
</evidence>
<keyword evidence="4" id="KW-1185">Reference proteome</keyword>
<dbReference type="Proteomes" id="UP000515152">
    <property type="component" value="Chromosome 8"/>
</dbReference>
<dbReference type="GO" id="GO:0008270">
    <property type="term" value="F:zinc ion binding"/>
    <property type="evidence" value="ECO:0007669"/>
    <property type="project" value="InterPro"/>
</dbReference>
<dbReference type="RefSeq" id="XP_042564417.1">
    <property type="nucleotide sequence ID" value="XM_042708483.1"/>
</dbReference>
<feature type="signal peptide" evidence="2">
    <location>
        <begin position="1"/>
        <end position="18"/>
    </location>
</feature>
<gene>
    <name evidence="5 6" type="primary">LOC105896217</name>
</gene>
<organism evidence="4 5">
    <name type="scientific">Clupea harengus</name>
    <name type="common">Atlantic herring</name>
    <dbReference type="NCBI Taxonomy" id="7950"/>
    <lineage>
        <taxon>Eukaryota</taxon>
        <taxon>Metazoa</taxon>
        <taxon>Chordata</taxon>
        <taxon>Craniata</taxon>
        <taxon>Vertebrata</taxon>
        <taxon>Euteleostomi</taxon>
        <taxon>Actinopterygii</taxon>
        <taxon>Neopterygii</taxon>
        <taxon>Teleostei</taxon>
        <taxon>Clupei</taxon>
        <taxon>Clupeiformes</taxon>
        <taxon>Clupeoidei</taxon>
        <taxon>Clupeidae</taxon>
        <taxon>Clupea</taxon>
    </lineage>
</organism>
<proteinExistence type="inferred from homology"/>
<keyword evidence="2" id="KW-0732">Signal</keyword>
<evidence type="ECO:0000313" key="5">
    <source>
        <dbReference type="RefSeq" id="XP_042564416.1"/>
    </source>
</evidence>
<dbReference type="OrthoDB" id="429145at2759"/>
<sequence>MPLLIFVLSLLKLHVVHIKEKYQTLEEAESDSAGIALLAFFFEESLEDNPHFDTVLEALRRVRYIGNTSSVAAFKLSDIIPPAHELSAYYRYSGSMTTPGCNESVIWTIFQRTLPASHRQLVDVAEEVWYWTGKPMTDIFRPTQQLNGRTVYKSSAIPVLPGSAGPVFLRSTLLRLCSFLVFVSLCCVQ</sequence>
<evidence type="ECO:0000256" key="2">
    <source>
        <dbReference type="SAM" id="SignalP"/>
    </source>
</evidence>
<dbReference type="GO" id="GO:0005886">
    <property type="term" value="C:plasma membrane"/>
    <property type="evidence" value="ECO:0007669"/>
    <property type="project" value="TreeGrafter"/>
</dbReference>
<dbReference type="InterPro" id="IPR001148">
    <property type="entry name" value="CA_dom"/>
</dbReference>
<dbReference type="GO" id="GO:0004089">
    <property type="term" value="F:carbonate dehydratase activity"/>
    <property type="evidence" value="ECO:0007669"/>
    <property type="project" value="InterPro"/>
</dbReference>
<dbReference type="PANTHER" id="PTHR18952">
    <property type="entry name" value="CARBONIC ANHYDRASE"/>
    <property type="match status" value="1"/>
</dbReference>
<dbReference type="AlphaFoldDB" id="A0A8M1KK27"/>
<dbReference type="PROSITE" id="PS51144">
    <property type="entry name" value="ALPHA_CA_2"/>
    <property type="match status" value="1"/>
</dbReference>
<evidence type="ECO:0000313" key="6">
    <source>
        <dbReference type="RefSeq" id="XP_042564417.1"/>
    </source>
</evidence>
<dbReference type="PANTHER" id="PTHR18952:SF202">
    <property type="entry name" value="CARBONIC ANHYDRASE"/>
    <property type="match status" value="1"/>
</dbReference>
<evidence type="ECO:0000313" key="4">
    <source>
        <dbReference type="Proteomes" id="UP000515152"/>
    </source>
</evidence>
<dbReference type="KEGG" id="char:105896217"/>
<feature type="domain" description="Alpha-carbonic anhydrase" evidence="3">
    <location>
        <begin position="1"/>
        <end position="155"/>
    </location>
</feature>